<accession>A0A1I6GA87</accession>
<evidence type="ECO:0000256" key="1">
    <source>
        <dbReference type="SAM" id="Coils"/>
    </source>
</evidence>
<evidence type="ECO:0000313" key="4">
    <source>
        <dbReference type="Proteomes" id="UP000199290"/>
    </source>
</evidence>
<sequence>MEAKSTQDEYKQVREDLKQLREDMANLTRTFSEGQKSNISNLRDEIRKESREAFDQVRQKGNDALNRAKDAGDKAVHDVEHKIEERPFLSVVIMFLVGVLVGKLLDR</sequence>
<dbReference type="AlphaFoldDB" id="A0A1I6GA87"/>
<dbReference type="InterPro" id="IPR010279">
    <property type="entry name" value="YqjD/ElaB"/>
</dbReference>
<organism evidence="3 4">
    <name type="scientific">Marinobacter gudaonensis</name>
    <dbReference type="NCBI Taxonomy" id="375760"/>
    <lineage>
        <taxon>Bacteria</taxon>
        <taxon>Pseudomonadati</taxon>
        <taxon>Pseudomonadota</taxon>
        <taxon>Gammaproteobacteria</taxon>
        <taxon>Pseudomonadales</taxon>
        <taxon>Marinobacteraceae</taxon>
        <taxon>Marinobacter</taxon>
    </lineage>
</organism>
<dbReference type="PANTHER" id="PTHR35893:SF3">
    <property type="entry name" value="INNER MEMBRANE PROTEIN"/>
    <property type="match status" value="1"/>
</dbReference>
<dbReference type="GO" id="GO:0043022">
    <property type="term" value="F:ribosome binding"/>
    <property type="evidence" value="ECO:0007669"/>
    <property type="project" value="InterPro"/>
</dbReference>
<name>A0A1I6GA87_9GAMM</name>
<proteinExistence type="predicted"/>
<keyword evidence="4" id="KW-1185">Reference proteome</keyword>
<reference evidence="4" key="1">
    <citation type="submission" date="2016-10" db="EMBL/GenBank/DDBJ databases">
        <authorList>
            <person name="Varghese N."/>
            <person name="Submissions S."/>
        </authorList>
    </citation>
    <scope>NUCLEOTIDE SEQUENCE [LARGE SCALE GENOMIC DNA]</scope>
    <source>
        <strain evidence="4">CGMCC 1.6294</strain>
    </source>
</reference>
<gene>
    <name evidence="3" type="ORF">SAMN04488073_0303</name>
</gene>
<evidence type="ECO:0000256" key="2">
    <source>
        <dbReference type="SAM" id="Phobius"/>
    </source>
</evidence>
<dbReference type="RefSeq" id="WP_208603362.1">
    <property type="nucleotide sequence ID" value="NZ_FOYV01000001.1"/>
</dbReference>
<feature type="coiled-coil region" evidence="1">
    <location>
        <begin position="3"/>
        <end position="52"/>
    </location>
</feature>
<keyword evidence="2" id="KW-0472">Membrane</keyword>
<evidence type="ECO:0000313" key="3">
    <source>
        <dbReference type="EMBL" id="SFR39041.1"/>
    </source>
</evidence>
<dbReference type="PANTHER" id="PTHR35893">
    <property type="entry name" value="INNER MEMBRANE PROTEIN-RELATED"/>
    <property type="match status" value="1"/>
</dbReference>
<protein>
    <submittedName>
        <fullName evidence="3">Membrane-anchored ribosome-binding protein, inhibits growth in stationary phase, ElaB/YqjD/DUF883 family</fullName>
    </submittedName>
</protein>
<dbReference type="STRING" id="375760.SAMN04488073_0303"/>
<keyword evidence="2" id="KW-1133">Transmembrane helix</keyword>
<dbReference type="Proteomes" id="UP000199290">
    <property type="component" value="Unassembled WGS sequence"/>
</dbReference>
<keyword evidence="1" id="KW-0175">Coiled coil</keyword>
<feature type="transmembrane region" description="Helical" evidence="2">
    <location>
        <begin position="88"/>
        <end position="105"/>
    </location>
</feature>
<keyword evidence="2" id="KW-0812">Transmembrane</keyword>
<dbReference type="EMBL" id="FOYV01000001">
    <property type="protein sequence ID" value="SFR39041.1"/>
    <property type="molecule type" value="Genomic_DNA"/>
</dbReference>